<evidence type="ECO:0000256" key="1">
    <source>
        <dbReference type="ARBA" id="ARBA00023235"/>
    </source>
</evidence>
<dbReference type="InterPro" id="IPR056402">
    <property type="entry name" value="DA_N"/>
</dbReference>
<evidence type="ECO:0000259" key="3">
    <source>
        <dbReference type="Pfam" id="PF22903"/>
    </source>
</evidence>
<dbReference type="InterPro" id="IPR054499">
    <property type="entry name" value="DA_C"/>
</dbReference>
<protein>
    <submittedName>
        <fullName evidence="5">Uncharacterized protein</fullName>
    </submittedName>
</protein>
<name>A0AAN7A920_9PEZI</name>
<evidence type="ECO:0000256" key="2">
    <source>
        <dbReference type="ARBA" id="ARBA00046325"/>
    </source>
</evidence>
<accession>A0AAN7A920</accession>
<dbReference type="Proteomes" id="UP001302321">
    <property type="component" value="Unassembled WGS sequence"/>
</dbReference>
<dbReference type="AlphaFoldDB" id="A0AAN7A920"/>
<dbReference type="Pfam" id="PF24137">
    <property type="entry name" value="DA_N"/>
    <property type="match status" value="1"/>
</dbReference>
<proteinExistence type="inferred from homology"/>
<evidence type="ECO:0000259" key="4">
    <source>
        <dbReference type="Pfam" id="PF24137"/>
    </source>
</evidence>
<feature type="domain" description="Diels-Alderase C-terminal" evidence="3">
    <location>
        <begin position="216"/>
        <end position="374"/>
    </location>
</feature>
<feature type="domain" description="Diels-Alderase N-terminal" evidence="4">
    <location>
        <begin position="5"/>
        <end position="212"/>
    </location>
</feature>
<reference evidence="5" key="1">
    <citation type="journal article" date="2023" name="Mol. Phylogenet. Evol.">
        <title>Genome-scale phylogeny and comparative genomics of the fungal order Sordariales.</title>
        <authorList>
            <person name="Hensen N."/>
            <person name="Bonometti L."/>
            <person name="Westerberg I."/>
            <person name="Brannstrom I.O."/>
            <person name="Guillou S."/>
            <person name="Cros-Aarteil S."/>
            <person name="Calhoun S."/>
            <person name="Haridas S."/>
            <person name="Kuo A."/>
            <person name="Mondo S."/>
            <person name="Pangilinan J."/>
            <person name="Riley R."/>
            <person name="LaButti K."/>
            <person name="Andreopoulos B."/>
            <person name="Lipzen A."/>
            <person name="Chen C."/>
            <person name="Yan M."/>
            <person name="Daum C."/>
            <person name="Ng V."/>
            <person name="Clum A."/>
            <person name="Steindorff A."/>
            <person name="Ohm R.A."/>
            <person name="Martin F."/>
            <person name="Silar P."/>
            <person name="Natvig D.O."/>
            <person name="Lalanne C."/>
            <person name="Gautier V."/>
            <person name="Ament-Velasquez S.L."/>
            <person name="Kruys A."/>
            <person name="Hutchinson M.I."/>
            <person name="Powell A.J."/>
            <person name="Barry K."/>
            <person name="Miller A.N."/>
            <person name="Grigoriev I.V."/>
            <person name="Debuchy R."/>
            <person name="Gladieux P."/>
            <person name="Hiltunen Thoren M."/>
            <person name="Johannesson H."/>
        </authorList>
    </citation>
    <scope>NUCLEOTIDE SEQUENCE</scope>
    <source>
        <strain evidence="5">CBS 892.96</strain>
    </source>
</reference>
<sequence length="395" mass="43388">MSTEQRISTLHFPAAITDSQVALDPFFPNHPNTFTKLPISIGKATWEVWYFDALSPSGDSAVTISFWRDAMTKEGFRAQVHALLPDATTVGSDNPLLESTVASDSTSVTGTWRSPSSPDGMTAAQVATFQISKDATSAHLSFKLATVEGTLDLITPDNYQPPNLPDEQSASFTPGVYLVRSIPSASAFVNLSFSSGVNLKFTNGSGAHQRNWSSLPWPVIMDLNYYLAAEVGPYTIRLMHITSRLDRAFPYRVNALLFRDNQLLLNVAGREHVSFTQPYVLFRPLFDGGSAGKGAAVRGIFPDMTNTGFLVDFVDPNDKRHWQFEVGHFKPWWNYPTGPPQLGTGNSGFLERVFGGLVGRKEAFEGRGLGGQCTVPEMDKLTELMKLAALQQQQQ</sequence>
<reference evidence="5" key="2">
    <citation type="submission" date="2023-05" db="EMBL/GenBank/DDBJ databases">
        <authorList>
            <consortium name="Lawrence Berkeley National Laboratory"/>
            <person name="Steindorff A."/>
            <person name="Hensen N."/>
            <person name="Bonometti L."/>
            <person name="Westerberg I."/>
            <person name="Brannstrom I.O."/>
            <person name="Guillou S."/>
            <person name="Cros-Aarteil S."/>
            <person name="Calhoun S."/>
            <person name="Haridas S."/>
            <person name="Kuo A."/>
            <person name="Mondo S."/>
            <person name="Pangilinan J."/>
            <person name="Riley R."/>
            <person name="Labutti K."/>
            <person name="Andreopoulos B."/>
            <person name="Lipzen A."/>
            <person name="Chen C."/>
            <person name="Yanf M."/>
            <person name="Daum C."/>
            <person name="Ng V."/>
            <person name="Clum A."/>
            <person name="Ohm R."/>
            <person name="Martin F."/>
            <person name="Silar P."/>
            <person name="Natvig D."/>
            <person name="Lalanne C."/>
            <person name="Gautier V."/>
            <person name="Ament-Velasquez S.L."/>
            <person name="Kruys A."/>
            <person name="Hutchinson M.I."/>
            <person name="Powell A.J."/>
            <person name="Barry K."/>
            <person name="Miller A.N."/>
            <person name="Grigoriev I.V."/>
            <person name="Debuchy R."/>
            <person name="Gladieux P."/>
            <person name="Thoren M.H."/>
            <person name="Johannesson H."/>
        </authorList>
    </citation>
    <scope>NUCLEOTIDE SEQUENCE</scope>
    <source>
        <strain evidence="5">CBS 892.96</strain>
    </source>
</reference>
<organism evidence="5 6">
    <name type="scientific">Triangularia setosa</name>
    <dbReference type="NCBI Taxonomy" id="2587417"/>
    <lineage>
        <taxon>Eukaryota</taxon>
        <taxon>Fungi</taxon>
        <taxon>Dikarya</taxon>
        <taxon>Ascomycota</taxon>
        <taxon>Pezizomycotina</taxon>
        <taxon>Sordariomycetes</taxon>
        <taxon>Sordariomycetidae</taxon>
        <taxon>Sordariales</taxon>
        <taxon>Podosporaceae</taxon>
        <taxon>Triangularia</taxon>
    </lineage>
</organism>
<dbReference type="GO" id="GO:0016853">
    <property type="term" value="F:isomerase activity"/>
    <property type="evidence" value="ECO:0007669"/>
    <property type="project" value="UniProtKB-KW"/>
</dbReference>
<evidence type="ECO:0000313" key="5">
    <source>
        <dbReference type="EMBL" id="KAK4176932.1"/>
    </source>
</evidence>
<comment type="similarity">
    <text evidence="2">Belongs to the Diels-Alderase family.</text>
</comment>
<gene>
    <name evidence="5" type="ORF">QBC36DRAFT_372890</name>
</gene>
<evidence type="ECO:0000313" key="6">
    <source>
        <dbReference type="Proteomes" id="UP001302321"/>
    </source>
</evidence>
<keyword evidence="6" id="KW-1185">Reference proteome</keyword>
<keyword evidence="1" id="KW-0413">Isomerase</keyword>
<comment type="caution">
    <text evidence="5">The sequence shown here is derived from an EMBL/GenBank/DDBJ whole genome shotgun (WGS) entry which is preliminary data.</text>
</comment>
<dbReference type="EMBL" id="MU866180">
    <property type="protein sequence ID" value="KAK4176932.1"/>
    <property type="molecule type" value="Genomic_DNA"/>
</dbReference>
<dbReference type="Pfam" id="PF22903">
    <property type="entry name" value="DA_C"/>
    <property type="match status" value="1"/>
</dbReference>